<evidence type="ECO:0000256" key="11">
    <source>
        <dbReference type="ARBA" id="ARBA00032010"/>
    </source>
</evidence>
<evidence type="ECO:0000256" key="9">
    <source>
        <dbReference type="ARBA" id="ARBA00023242"/>
    </source>
</evidence>
<evidence type="ECO:0000256" key="8">
    <source>
        <dbReference type="ARBA" id="ARBA00023163"/>
    </source>
</evidence>
<comment type="subunit">
    <text evidence="3">Component of the SRB8-11 complex, which itself associates with the Mediator complex.</text>
</comment>
<dbReference type="GO" id="GO:0003712">
    <property type="term" value="F:transcription coregulator activity"/>
    <property type="evidence" value="ECO:0007669"/>
    <property type="project" value="InterPro"/>
</dbReference>
<protein>
    <recommendedName>
        <fullName evidence="4">Mediator of RNA polymerase II transcription subunit 12</fullName>
    </recommendedName>
    <alternativeName>
        <fullName evidence="11">Mediator complex subunit 12</fullName>
    </alternativeName>
</protein>
<evidence type="ECO:0000313" key="15">
    <source>
        <dbReference type="Proteomes" id="UP000481288"/>
    </source>
</evidence>
<comment type="similarity">
    <text evidence="2">Belongs to the Mediator complex subunit 12 family.</text>
</comment>
<keyword evidence="7" id="KW-0010">Activator</keyword>
<dbReference type="PANTHER" id="PTHR46567:SF1">
    <property type="entry name" value="MEDIATOR OF RNA POLYMERASE II TRANSCRIPTION SUBUNIT 12"/>
    <property type="match status" value="1"/>
</dbReference>
<accession>A0A7D8YSK9</accession>
<feature type="compositionally biased region" description="Polar residues" evidence="12">
    <location>
        <begin position="82"/>
        <end position="99"/>
    </location>
</feature>
<evidence type="ECO:0000256" key="6">
    <source>
        <dbReference type="ARBA" id="ARBA00023015"/>
    </source>
</evidence>
<dbReference type="GO" id="GO:0016592">
    <property type="term" value="C:mediator complex"/>
    <property type="evidence" value="ECO:0007669"/>
    <property type="project" value="InterPro"/>
</dbReference>
<keyword evidence="8" id="KW-0804">Transcription</keyword>
<evidence type="ECO:0000256" key="3">
    <source>
        <dbReference type="ARBA" id="ARBA00011629"/>
    </source>
</evidence>
<gene>
    <name evidence="14" type="primary">srb8</name>
    <name evidence="14" type="ORF">LCER1_G002977</name>
</gene>
<evidence type="ECO:0000256" key="1">
    <source>
        <dbReference type="ARBA" id="ARBA00004123"/>
    </source>
</evidence>
<dbReference type="Pfam" id="PF25326">
    <property type="entry name" value="ARM_SRB8"/>
    <property type="match status" value="1"/>
</dbReference>
<comment type="caution">
    <text evidence="14">The sequence shown here is derived from an EMBL/GenBank/DDBJ whole genome shotgun (WGS) entry which is preliminary data.</text>
</comment>
<dbReference type="InterPro" id="IPR057344">
    <property type="entry name" value="ARM_SRB8"/>
</dbReference>
<name>A0A7D8YSK9_9HELO</name>
<dbReference type="GO" id="GO:0006357">
    <property type="term" value="P:regulation of transcription by RNA polymerase II"/>
    <property type="evidence" value="ECO:0007669"/>
    <property type="project" value="InterPro"/>
</dbReference>
<dbReference type="Pfam" id="PF09497">
    <property type="entry name" value="Med12"/>
    <property type="match status" value="1"/>
</dbReference>
<dbReference type="InterPro" id="IPR019035">
    <property type="entry name" value="Mediator_Med12"/>
</dbReference>
<dbReference type="SMART" id="SM01281">
    <property type="entry name" value="Med12"/>
    <property type="match status" value="1"/>
</dbReference>
<evidence type="ECO:0000256" key="4">
    <source>
        <dbReference type="ARBA" id="ARBA00019622"/>
    </source>
</evidence>
<feature type="region of interest" description="Disordered" evidence="12">
    <location>
        <begin position="78"/>
        <end position="128"/>
    </location>
</feature>
<feature type="region of interest" description="Disordered" evidence="12">
    <location>
        <begin position="143"/>
        <end position="179"/>
    </location>
</feature>
<dbReference type="Proteomes" id="UP000481288">
    <property type="component" value="Unassembled WGS sequence"/>
</dbReference>
<comment type="subcellular location">
    <subcellularLocation>
        <location evidence="1">Nucleus</location>
    </subcellularLocation>
</comment>
<keyword evidence="6" id="KW-0805">Transcription regulation</keyword>
<dbReference type="OrthoDB" id="20828at2759"/>
<evidence type="ECO:0000313" key="14">
    <source>
        <dbReference type="EMBL" id="TVY53912.1"/>
    </source>
</evidence>
<keyword evidence="15" id="KW-1185">Reference proteome</keyword>
<reference evidence="14 15" key="1">
    <citation type="submission" date="2018-05" db="EMBL/GenBank/DDBJ databases">
        <title>Whole genome sequencing for identification of molecular markers to develop diagnostic detection tools for the regulated plant pathogen Lachnellula willkommii.</title>
        <authorList>
            <person name="Giroux E."/>
            <person name="Bilodeau G."/>
        </authorList>
    </citation>
    <scope>NUCLEOTIDE SEQUENCE [LARGE SCALE GENOMIC DNA]</scope>
    <source>
        <strain evidence="14 15">CBS 625.97</strain>
    </source>
</reference>
<keyword evidence="5" id="KW-0678">Repressor</keyword>
<organism evidence="14 15">
    <name type="scientific">Lachnellula cervina</name>
    <dbReference type="NCBI Taxonomy" id="1316786"/>
    <lineage>
        <taxon>Eukaryota</taxon>
        <taxon>Fungi</taxon>
        <taxon>Dikarya</taxon>
        <taxon>Ascomycota</taxon>
        <taxon>Pezizomycotina</taxon>
        <taxon>Leotiomycetes</taxon>
        <taxon>Helotiales</taxon>
        <taxon>Lachnaceae</taxon>
        <taxon>Lachnellula</taxon>
    </lineage>
</organism>
<proteinExistence type="inferred from homology"/>
<evidence type="ECO:0000256" key="5">
    <source>
        <dbReference type="ARBA" id="ARBA00022491"/>
    </source>
</evidence>
<keyword evidence="9" id="KW-0539">Nucleus</keyword>
<dbReference type="PANTHER" id="PTHR46567">
    <property type="entry name" value="MEDIATOR OF RNA POLYMERASE II TRANSCRIPTION SUBUNIT 12"/>
    <property type="match status" value="1"/>
</dbReference>
<evidence type="ECO:0000256" key="7">
    <source>
        <dbReference type="ARBA" id="ARBA00023159"/>
    </source>
</evidence>
<comment type="function">
    <text evidence="10">Component of the SRB8-11 complex. The SRB8-11 complex is a regulatory module of the Mediator complex which is itself involved in regulation of basal and activated RNA polymerase II-dependent transcription. The SRB8-11 complex may be involved in the transcriptional repression of a subset of genes regulated by Mediator. It may inhibit the association of the Mediator complex with RNA polymerase II to form the holoenzyme complex.</text>
</comment>
<evidence type="ECO:0000259" key="13">
    <source>
        <dbReference type="SMART" id="SM01281"/>
    </source>
</evidence>
<evidence type="ECO:0000256" key="12">
    <source>
        <dbReference type="SAM" id="MobiDB-lite"/>
    </source>
</evidence>
<feature type="domain" description="Mediator complex subunit Med12" evidence="13">
    <location>
        <begin position="282"/>
        <end position="345"/>
    </location>
</feature>
<feature type="compositionally biased region" description="Polar residues" evidence="12">
    <location>
        <begin position="115"/>
        <end position="128"/>
    </location>
</feature>
<sequence length="1519" mass="168799">MTGRPLLGQRPTRPSSTNTIPQRPPSHRTLSQQFPSGSAARRGSGNEGFVDLTLESDAAGRYGTVPRMGSSRLRLEISESSNDSVASPKQNSDATTPWRTSVPPRGRPQRHFDVPNSSNPGLGASQQEAAHNEVNIKAMPLPVRPGQHAPPTAEKARPALGSSAKKEGRPKPYTLEVPTLAPRYPPNGMLGFYSCEEAMLTYKGHADFYPWTGNHPEDQFSEPVIRQGYYDKAQMTQNETGSARAAISPALKHKTGLQTLSSLFTSVLAQRRSHGQVTASWAFKPPPRVTVTDTKREIWLKDLANPTISLKRLSRSIPHGIRGKVLLDQSLSKNIPIERAVWLAKCVGANELRSFRRKGVSGTFQMGGEAKWIRDFTVCVEQFVENVIGSCGEGDFKSRINYAIRLAAHFHAEYLLDREHYMDWLVSSLENSPQAKLPLWILITQVYWKDLVKYRKYGRRLAGALLGHVSELTNHPDHDILEPLLDRLQQLLKGLMISDPDSFVSPKLWAKHEHTIRSSLLSNDSHFLAVFEKISLRNNRLTISGIEKKSTARQRLIRLLDMSLGGSSMHDFPKRCWQVDENKTMLLQAVLEWSTSSYRPGSSKIFVAARVLRFWSKSGVDVTESILDFLDSDAVGFGRNKTSFYHLVSELARSEHFSTPRYLQWLISRGGLHGATDAASDGPCATRLLAELPLHNLSDGIISLHRTLLGRVDFSVDEEEQRMRICMASMNRTLPSIQANVDFELELDDLPISDDLSGLVTQLSRSSKSEIGLWLRHKVRVQMQQPTIPLLEDWDTSPMKGGTSAITVSDFYKFRNYLELIDDYSMLADVLKIVASSNDAEVLASCADTINLHTDTFAAIGALHGLFDILTARLPALVEDQDFIPRSVLVSLSDLAARIPERKSIADQLSQELAMSDRKNAADACSPVSDHMAMMQTAETDFTDEIEKVLASGNSMDQATLDRLFQRVVLQLEMVWEKSPEQQRSCGLLLTRLRTFDVQHFDSIMHNWIVRFLDMTDRPSMIRILGPLISFGCLSFQSVLASCEALNEKEALSTQSSTSGAFKELLILLLGPSNLLGSMGVEELYRFRIKQAHVQMDFAVEVLTTIRRALEEPHASEGGDINANARMLLENGSSWELFQKYALLHTESMIQALVVPMVRESRSPSALSVSSIVDKLLLSDSPRESITTEAILDIANDLTLPFCQIKLESMFTCEDSLMSGTEDGRSERLEAFDSAIEAAVDSGKTAWASIVPLLDKSIAYHLRRRAQIQFLALFPSPKSALSCDSSALQGRLTHAENLLRIIDTTASSTTAPTSMSSNHTSFAVDIITTLSGVRILLSTSLAMQIKDALVTKWIPLLLSFITMHTSEFEATRSGHESRAKAILALSAIMLELQALDTTTEAINGLIEQNFDLALYLVDSLPEDMRQQCIRSLRDTVSSPQLHYIFSFAANPSEWLVLSQKESITVSSVGPGDGTDKRSHEKEKLTPFPLRKWELLGDSTPHFGENDTSLSLTLFGARRG</sequence>
<evidence type="ECO:0000256" key="10">
    <source>
        <dbReference type="ARBA" id="ARBA00025661"/>
    </source>
</evidence>
<feature type="compositionally biased region" description="Polar residues" evidence="12">
    <location>
        <begin position="12"/>
        <end position="21"/>
    </location>
</feature>
<evidence type="ECO:0000256" key="2">
    <source>
        <dbReference type="ARBA" id="ARBA00010289"/>
    </source>
</evidence>
<dbReference type="EMBL" id="QGMG01000398">
    <property type="protein sequence ID" value="TVY53912.1"/>
    <property type="molecule type" value="Genomic_DNA"/>
</dbReference>
<feature type="region of interest" description="Disordered" evidence="12">
    <location>
        <begin position="1"/>
        <end position="48"/>
    </location>
</feature>